<dbReference type="Proteomes" id="UP000268727">
    <property type="component" value="Unassembled WGS sequence"/>
</dbReference>
<reference evidence="1 2" key="1">
    <citation type="submission" date="2018-11" db="EMBL/GenBank/DDBJ databases">
        <title>Sequencing the genomes of 1000 actinobacteria strains.</title>
        <authorList>
            <person name="Klenk H.-P."/>
        </authorList>
    </citation>
    <scope>NUCLEOTIDE SEQUENCE [LARGE SCALE GENOMIC DNA]</scope>
    <source>
        <strain evidence="1 2">DSM 44231</strain>
    </source>
</reference>
<dbReference type="EMBL" id="RJKM01000001">
    <property type="protein sequence ID" value="ROP41414.1"/>
    <property type="molecule type" value="Genomic_DNA"/>
</dbReference>
<gene>
    <name evidence="1" type="ORF">EDD40_6843</name>
</gene>
<evidence type="ECO:0000313" key="1">
    <source>
        <dbReference type="EMBL" id="ROP41414.1"/>
    </source>
</evidence>
<protein>
    <recommendedName>
        <fullName evidence="3">PE family protein</fullName>
    </recommendedName>
</protein>
<organism evidence="1 2">
    <name type="scientific">Saccharothrix texasensis</name>
    <dbReference type="NCBI Taxonomy" id="103734"/>
    <lineage>
        <taxon>Bacteria</taxon>
        <taxon>Bacillati</taxon>
        <taxon>Actinomycetota</taxon>
        <taxon>Actinomycetes</taxon>
        <taxon>Pseudonocardiales</taxon>
        <taxon>Pseudonocardiaceae</taxon>
        <taxon>Saccharothrix</taxon>
    </lineage>
</organism>
<evidence type="ECO:0008006" key="3">
    <source>
        <dbReference type="Google" id="ProtNLM"/>
    </source>
</evidence>
<keyword evidence="2" id="KW-1185">Reference proteome</keyword>
<dbReference type="RefSeq" id="WP_123746534.1">
    <property type="nucleotide sequence ID" value="NZ_RJKM01000001.1"/>
</dbReference>
<comment type="caution">
    <text evidence="1">The sequence shown here is derived from an EMBL/GenBank/DDBJ whole genome shotgun (WGS) entry which is preliminary data.</text>
</comment>
<proteinExistence type="predicted"/>
<accession>A0A3N1HFW0</accession>
<sequence length="154" mass="16608">MVVRVRGVEDARRMREELRDERRGSEAVAVPVVSGPTGAGAAGVVAEGGDFIELDLASFTTAVSDLERLHGVLSELLARADREMDQPLGDGKGPVALNMRRAFGLRGGDVGGGVRTALRSYVRELALLRDSLEQVGKTQQAQDEQVRQDLGRLR</sequence>
<dbReference type="AlphaFoldDB" id="A0A3N1HFW0"/>
<dbReference type="OrthoDB" id="3696327at2"/>
<evidence type="ECO:0000313" key="2">
    <source>
        <dbReference type="Proteomes" id="UP000268727"/>
    </source>
</evidence>
<name>A0A3N1HFW0_9PSEU</name>